<keyword evidence="7" id="KW-1185">Reference proteome</keyword>
<keyword evidence="2" id="KW-0805">Transcription regulation</keyword>
<name>A0A7Y0BQZ4_9SPHN</name>
<dbReference type="FunFam" id="3.40.190.290:FF:000001">
    <property type="entry name" value="Transcriptional regulator, LysR family"/>
    <property type="match status" value="1"/>
</dbReference>
<dbReference type="Pfam" id="PF03466">
    <property type="entry name" value="LysR_substrate"/>
    <property type="match status" value="1"/>
</dbReference>
<comment type="similarity">
    <text evidence="1">Belongs to the LysR transcriptional regulatory family.</text>
</comment>
<evidence type="ECO:0000256" key="4">
    <source>
        <dbReference type="ARBA" id="ARBA00023163"/>
    </source>
</evidence>
<dbReference type="AlphaFoldDB" id="A0A7Y0BQZ4"/>
<dbReference type="SUPFAM" id="SSF46785">
    <property type="entry name" value="Winged helix' DNA-binding domain"/>
    <property type="match status" value="1"/>
</dbReference>
<dbReference type="InterPro" id="IPR058163">
    <property type="entry name" value="LysR-type_TF_proteobact-type"/>
</dbReference>
<evidence type="ECO:0000256" key="3">
    <source>
        <dbReference type="ARBA" id="ARBA00023125"/>
    </source>
</evidence>
<evidence type="ECO:0000259" key="5">
    <source>
        <dbReference type="PROSITE" id="PS50931"/>
    </source>
</evidence>
<dbReference type="GO" id="GO:0003700">
    <property type="term" value="F:DNA-binding transcription factor activity"/>
    <property type="evidence" value="ECO:0007669"/>
    <property type="project" value="InterPro"/>
</dbReference>
<dbReference type="InterPro" id="IPR000847">
    <property type="entry name" value="LysR_HTH_N"/>
</dbReference>
<dbReference type="InterPro" id="IPR005119">
    <property type="entry name" value="LysR_subst-bd"/>
</dbReference>
<accession>A0A7Y0BQZ4</accession>
<evidence type="ECO:0000313" key="6">
    <source>
        <dbReference type="EMBL" id="NML94952.1"/>
    </source>
</evidence>
<feature type="domain" description="HTH lysR-type" evidence="5">
    <location>
        <begin position="11"/>
        <end position="59"/>
    </location>
</feature>
<sequence>MSRWDGLDEVVAIADTGSFVSAARRLGESTSMISRAVARLEERLGLRLFERTTRSVALTDAGRSIVEQFRRIIEERDEALRQLRAQGEMRGEVRLTSSVAIGERFVAPVVEEFLHDHPGLSVTLETTNRIVDLVSEGFDIAIRTGSPLDARLAARQVAERTLVTCAAPAYLAQAGHPAHPSDLAAHQCLVGTNTNWHFRVDGQRLSIVPTGRLRCNSGVAVMRAAQGGMGLCQLPAFYVQDAIAAGSLIPVLDAFDDLPEPIWAVYPQRRFAVPKVRALIDLLERRLPALIA</sequence>
<dbReference type="Proteomes" id="UP000583556">
    <property type="component" value="Unassembled WGS sequence"/>
</dbReference>
<evidence type="ECO:0000256" key="1">
    <source>
        <dbReference type="ARBA" id="ARBA00009437"/>
    </source>
</evidence>
<dbReference type="RefSeq" id="WP_169494223.1">
    <property type="nucleotide sequence ID" value="NZ_JABBGM010000006.1"/>
</dbReference>
<dbReference type="PROSITE" id="PS50931">
    <property type="entry name" value="HTH_LYSR"/>
    <property type="match status" value="1"/>
</dbReference>
<keyword evidence="4" id="KW-0804">Transcription</keyword>
<dbReference type="Gene3D" id="3.40.190.290">
    <property type="match status" value="1"/>
</dbReference>
<dbReference type="PANTHER" id="PTHR30537">
    <property type="entry name" value="HTH-TYPE TRANSCRIPTIONAL REGULATOR"/>
    <property type="match status" value="1"/>
</dbReference>
<dbReference type="EMBL" id="JABBGM010000006">
    <property type="protein sequence ID" value="NML94952.1"/>
    <property type="molecule type" value="Genomic_DNA"/>
</dbReference>
<evidence type="ECO:0000256" key="2">
    <source>
        <dbReference type="ARBA" id="ARBA00023015"/>
    </source>
</evidence>
<comment type="caution">
    <text evidence="6">The sequence shown here is derived from an EMBL/GenBank/DDBJ whole genome shotgun (WGS) entry which is preliminary data.</text>
</comment>
<dbReference type="FunFam" id="1.10.10.10:FF:000001">
    <property type="entry name" value="LysR family transcriptional regulator"/>
    <property type="match status" value="1"/>
</dbReference>
<gene>
    <name evidence="6" type="ORF">HHL27_14855</name>
</gene>
<keyword evidence="3" id="KW-0238">DNA-binding</keyword>
<reference evidence="6 7" key="1">
    <citation type="submission" date="2020-04" db="EMBL/GenBank/DDBJ databases">
        <title>Novosphingobium sp. TW-4 isolated from soil.</title>
        <authorList>
            <person name="Dahal R.H."/>
            <person name="Chaudhary D.K."/>
        </authorList>
    </citation>
    <scope>NUCLEOTIDE SEQUENCE [LARGE SCALE GENOMIC DNA]</scope>
    <source>
        <strain evidence="6 7">TW-4</strain>
    </source>
</reference>
<protein>
    <submittedName>
        <fullName evidence="6">LysR family transcriptional regulator</fullName>
    </submittedName>
</protein>
<dbReference type="InterPro" id="IPR036390">
    <property type="entry name" value="WH_DNA-bd_sf"/>
</dbReference>
<dbReference type="Pfam" id="PF00126">
    <property type="entry name" value="HTH_1"/>
    <property type="match status" value="1"/>
</dbReference>
<dbReference type="GO" id="GO:0006351">
    <property type="term" value="P:DNA-templated transcription"/>
    <property type="evidence" value="ECO:0007669"/>
    <property type="project" value="TreeGrafter"/>
</dbReference>
<dbReference type="GO" id="GO:0043565">
    <property type="term" value="F:sequence-specific DNA binding"/>
    <property type="evidence" value="ECO:0007669"/>
    <property type="project" value="TreeGrafter"/>
</dbReference>
<evidence type="ECO:0000313" key="7">
    <source>
        <dbReference type="Proteomes" id="UP000583556"/>
    </source>
</evidence>
<organism evidence="6 7">
    <name type="scientific">Novosphingobium olei</name>
    <dbReference type="NCBI Taxonomy" id="2728851"/>
    <lineage>
        <taxon>Bacteria</taxon>
        <taxon>Pseudomonadati</taxon>
        <taxon>Pseudomonadota</taxon>
        <taxon>Alphaproteobacteria</taxon>
        <taxon>Sphingomonadales</taxon>
        <taxon>Sphingomonadaceae</taxon>
        <taxon>Novosphingobium</taxon>
    </lineage>
</organism>
<dbReference type="SUPFAM" id="SSF53850">
    <property type="entry name" value="Periplasmic binding protein-like II"/>
    <property type="match status" value="1"/>
</dbReference>
<dbReference type="Gene3D" id="1.10.10.10">
    <property type="entry name" value="Winged helix-like DNA-binding domain superfamily/Winged helix DNA-binding domain"/>
    <property type="match status" value="1"/>
</dbReference>
<proteinExistence type="inferred from homology"/>
<dbReference type="PANTHER" id="PTHR30537:SF10">
    <property type="entry name" value="TRANSCRIPTIONAL REGULATOR-RELATED"/>
    <property type="match status" value="1"/>
</dbReference>
<dbReference type="InterPro" id="IPR036388">
    <property type="entry name" value="WH-like_DNA-bd_sf"/>
</dbReference>